<dbReference type="RefSeq" id="WP_005468888.1">
    <property type="nucleotide sequence ID" value="NZ_KB291043.1"/>
</dbReference>
<proteinExistence type="predicted"/>
<protein>
    <recommendedName>
        <fullName evidence="3">DUF1697 domain-containing protein</fullName>
    </recommendedName>
</protein>
<dbReference type="PATRIC" id="fig|1127696.3.peg.603"/>
<reference evidence="1 2" key="1">
    <citation type="submission" date="2012-05" db="EMBL/GenBank/DDBJ databases">
        <authorList>
            <person name="Weinstock G."/>
            <person name="Sodergren E."/>
            <person name="Lobos E.A."/>
            <person name="Fulton L."/>
            <person name="Fulton R."/>
            <person name="Courtney L."/>
            <person name="Fronick C."/>
            <person name="O'Laughlin M."/>
            <person name="Godfrey J."/>
            <person name="Wilson R.M."/>
            <person name="Miner T."/>
            <person name="Farmer C."/>
            <person name="Delehaunty K."/>
            <person name="Cordes M."/>
            <person name="Minx P."/>
            <person name="Tomlinson C."/>
            <person name="Chen J."/>
            <person name="Wollam A."/>
            <person name="Pepin K.H."/>
            <person name="Bhonagiri V."/>
            <person name="Zhang X."/>
            <person name="Suruliraj S."/>
            <person name="Warren W."/>
            <person name="Mitreva M."/>
            <person name="Mardis E.R."/>
            <person name="Wilson R.K."/>
        </authorList>
    </citation>
    <scope>NUCLEOTIDE SEQUENCE [LARGE SCALE GENOMIC DNA]</scope>
    <source>
        <strain evidence="1 2">F0037</strain>
    </source>
</reference>
<evidence type="ECO:0008006" key="3">
    <source>
        <dbReference type="Google" id="ProtNLM"/>
    </source>
</evidence>
<dbReference type="STRING" id="1127696.HMPREF9134_00676"/>
<dbReference type="AlphaFoldDB" id="L1NGG9"/>
<dbReference type="PANTHER" id="PTHR36439:SF1">
    <property type="entry name" value="DUF1697 DOMAIN-CONTAINING PROTEIN"/>
    <property type="match status" value="1"/>
</dbReference>
<dbReference type="eggNOG" id="COG3797">
    <property type="taxonomic scope" value="Bacteria"/>
</dbReference>
<dbReference type="Gene3D" id="3.30.70.1280">
    <property type="entry name" value="SP0830-like domains"/>
    <property type="match status" value="1"/>
</dbReference>
<evidence type="ECO:0000313" key="2">
    <source>
        <dbReference type="Proteomes" id="UP000010408"/>
    </source>
</evidence>
<name>L1NGG9_9PORP</name>
<comment type="caution">
    <text evidence="1">The sequence shown here is derived from an EMBL/GenBank/DDBJ whole genome shotgun (WGS) entry which is preliminary data.</text>
</comment>
<gene>
    <name evidence="1" type="ORF">HMPREF9134_00676</name>
</gene>
<dbReference type="HOGENOM" id="CLU_106303_0_0_10"/>
<organism evidence="1 2">
    <name type="scientific">Porphyromonas catoniae F0037</name>
    <dbReference type="NCBI Taxonomy" id="1127696"/>
    <lineage>
        <taxon>Bacteria</taxon>
        <taxon>Pseudomonadati</taxon>
        <taxon>Bacteroidota</taxon>
        <taxon>Bacteroidia</taxon>
        <taxon>Bacteroidales</taxon>
        <taxon>Porphyromonadaceae</taxon>
        <taxon>Porphyromonas</taxon>
    </lineage>
</organism>
<dbReference type="EMBL" id="AMEQ01000018">
    <property type="protein sequence ID" value="EKY02287.1"/>
    <property type="molecule type" value="Genomic_DNA"/>
</dbReference>
<dbReference type="Gene3D" id="3.30.70.1260">
    <property type="entry name" value="bacterial protein sp0830 like"/>
    <property type="match status" value="1"/>
</dbReference>
<dbReference type="SUPFAM" id="SSF160379">
    <property type="entry name" value="SP0830-like"/>
    <property type="match status" value="1"/>
</dbReference>
<accession>L1NGG9</accession>
<dbReference type="Proteomes" id="UP000010408">
    <property type="component" value="Unassembled WGS sequence"/>
</dbReference>
<dbReference type="InterPro" id="IPR012545">
    <property type="entry name" value="DUF1697"/>
</dbReference>
<dbReference type="PANTHER" id="PTHR36439">
    <property type="entry name" value="BLL4334 PROTEIN"/>
    <property type="match status" value="1"/>
</dbReference>
<evidence type="ECO:0000313" key="1">
    <source>
        <dbReference type="EMBL" id="EKY02287.1"/>
    </source>
</evidence>
<dbReference type="PIRSF" id="PIRSF008502">
    <property type="entry name" value="UCP008502"/>
    <property type="match status" value="1"/>
</dbReference>
<dbReference type="Pfam" id="PF08002">
    <property type="entry name" value="DUF1697"/>
    <property type="match status" value="1"/>
</dbReference>
<sequence>MHTYIVLLRGVMPSGKNRIPKMAELRDAIEAEEFAEVTTYIQSGNIVLRSPLSKEETSVRIAEIIRAYCGAELQVITTDASELKKQLASNPFGDEYQQDRVFYTTTMEPIDPKRIAALCQEDFGEEELRMVEGRLYMYLPKDASRSKLSNNFLEKKLKITATTRNRNTLARLIELAEKLESPG</sequence>